<dbReference type="RefSeq" id="XP_010698658.1">
    <property type="nucleotide sequence ID" value="XM_010700356.1"/>
</dbReference>
<evidence type="ECO:0000256" key="1">
    <source>
        <dbReference type="SAM" id="MobiDB-lite"/>
    </source>
</evidence>
<sequence>MPARRQLTDLNADARALPLSWRSLADIKKHVFSPGYVVEDNTGLFVGVAEPVGRPVTAATVVLCNFFSERVRRKRNRGIEPPVQCASHNESAGGTPGKPQSNSTVRPSCCSKTLCSAVLAVLRAAHESIGSAEAAGHGGCIVLVHVTVIREDVSCSPSFKTAGRAPVCYVDGVCVAEDITRAYRAVWTSPCISSKLPTRSTTDDTTTAVAVASNTSGSSLRPIPVERQLQAQPTHVGDSCCTGTPFCGVRLMWVSPSSRGRGIAFSMIERARHAVCYGFVVPAEHVAFSEPTAMGSAFARRYQARDDFLVYYY</sequence>
<feature type="domain" description="N-acetyltransferase ESCO acetyl-transferase" evidence="2">
    <location>
        <begin position="246"/>
        <end position="311"/>
    </location>
</feature>
<dbReference type="eggNOG" id="KOG3014">
    <property type="taxonomic scope" value="Eukaryota"/>
</dbReference>
<keyword evidence="4" id="KW-1185">Reference proteome</keyword>
<dbReference type="GO" id="GO:0007064">
    <property type="term" value="P:mitotic sister chromatid cohesion"/>
    <property type="evidence" value="ECO:0007669"/>
    <property type="project" value="TreeGrafter"/>
</dbReference>
<feature type="compositionally biased region" description="Polar residues" evidence="1">
    <location>
        <begin position="86"/>
        <end position="104"/>
    </location>
</feature>
<dbReference type="EMBL" id="CP009389">
    <property type="protein sequence ID" value="AIN97951.1"/>
    <property type="molecule type" value="Genomic_DNA"/>
</dbReference>
<dbReference type="GO" id="GO:0000785">
    <property type="term" value="C:chromatin"/>
    <property type="evidence" value="ECO:0007669"/>
    <property type="project" value="TreeGrafter"/>
</dbReference>
<dbReference type="GO" id="GO:0061733">
    <property type="term" value="F:protein-lysine-acetyltransferase activity"/>
    <property type="evidence" value="ECO:0007669"/>
    <property type="project" value="TreeGrafter"/>
</dbReference>
<name>A0A088S8K8_LEIPA</name>
<dbReference type="AlphaFoldDB" id="A0A088S8K8"/>
<evidence type="ECO:0000313" key="3">
    <source>
        <dbReference type="EMBL" id="AIN97951.1"/>
    </source>
</evidence>
<reference evidence="3 4" key="1">
    <citation type="journal article" date="2015" name="Sci. Rep.">
        <title>The genome of Leishmania panamensis: insights into genomics of the L. (Viannia) subgenus.</title>
        <authorList>
            <person name="Llanes A."/>
            <person name="Restrepo C.M."/>
            <person name="Vecchio G.D."/>
            <person name="Anguizola F.J."/>
            <person name="Lleonart R."/>
        </authorList>
    </citation>
    <scope>NUCLEOTIDE SEQUENCE [LARGE SCALE GENOMIC DNA]</scope>
    <source>
        <strain evidence="3 4">MHOM/PA/94/PSC-1</strain>
    </source>
</reference>
<dbReference type="PANTHER" id="PTHR45884">
    <property type="entry name" value="N-ACETYLTRANSFERASE ECO"/>
    <property type="match status" value="1"/>
</dbReference>
<dbReference type="KEGG" id="lpan:LPMP_204571"/>
<dbReference type="OrthoDB" id="428854at2759"/>
<accession>A0A088S8K8</accession>
<protein>
    <submittedName>
        <fullName evidence="3">N-acetyltransferase, putative</fullName>
    </submittedName>
</protein>
<dbReference type="PANTHER" id="PTHR45884:SF2">
    <property type="entry name" value="N-ACETYLTRANSFERASE ECO"/>
    <property type="match status" value="1"/>
</dbReference>
<evidence type="ECO:0000313" key="4">
    <source>
        <dbReference type="Proteomes" id="UP000063063"/>
    </source>
</evidence>
<dbReference type="Pfam" id="PF13880">
    <property type="entry name" value="Acetyltransf_13"/>
    <property type="match status" value="1"/>
</dbReference>
<dbReference type="VEuPathDB" id="TriTrypDB:LPAL13_000023000"/>
<organism evidence="3 4">
    <name type="scientific">Leishmania panamensis</name>
    <dbReference type="NCBI Taxonomy" id="5679"/>
    <lineage>
        <taxon>Eukaryota</taxon>
        <taxon>Discoba</taxon>
        <taxon>Euglenozoa</taxon>
        <taxon>Kinetoplastea</taxon>
        <taxon>Metakinetoplastina</taxon>
        <taxon>Trypanosomatida</taxon>
        <taxon>Trypanosomatidae</taxon>
        <taxon>Leishmaniinae</taxon>
        <taxon>Leishmania</taxon>
        <taxon>Leishmania guyanensis species complex</taxon>
    </lineage>
</organism>
<dbReference type="GeneID" id="22574669"/>
<proteinExistence type="predicted"/>
<dbReference type="Proteomes" id="UP000063063">
    <property type="component" value="Chromosome 20"/>
</dbReference>
<dbReference type="InterPro" id="IPR028009">
    <property type="entry name" value="ESCO_Acetyltransf_dom"/>
</dbReference>
<feature type="region of interest" description="Disordered" evidence="1">
    <location>
        <begin position="78"/>
        <end position="104"/>
    </location>
</feature>
<evidence type="ECO:0000259" key="2">
    <source>
        <dbReference type="Pfam" id="PF13880"/>
    </source>
</evidence>
<dbReference type="GO" id="GO:0005634">
    <property type="term" value="C:nucleus"/>
    <property type="evidence" value="ECO:0007669"/>
    <property type="project" value="TreeGrafter"/>
</dbReference>
<gene>
    <name evidence="3" type="ORF">LPMP_204571</name>
</gene>
<dbReference type="VEuPathDB" id="TriTrypDB:LPMP_204571"/>